<dbReference type="GO" id="GO:0065002">
    <property type="term" value="P:intracellular protein transmembrane transport"/>
    <property type="evidence" value="ECO:0007669"/>
    <property type="project" value="UniProtKB-UniRule"/>
</dbReference>
<keyword evidence="4 10" id="KW-0812">Transmembrane</keyword>
<keyword evidence="3 10" id="KW-0813">Transport</keyword>
<evidence type="ECO:0000313" key="15">
    <source>
        <dbReference type="Proteomes" id="UP000199337"/>
    </source>
</evidence>
<evidence type="ECO:0000256" key="13">
    <source>
        <dbReference type="RuleBase" id="RU004349"/>
    </source>
</evidence>
<evidence type="ECO:0000256" key="9">
    <source>
        <dbReference type="ARBA" id="ARBA00039733"/>
    </source>
</evidence>
<feature type="transmembrane region" description="Helical" evidence="10">
    <location>
        <begin position="389"/>
        <end position="407"/>
    </location>
</feature>
<dbReference type="InterPro" id="IPR023201">
    <property type="entry name" value="SecY_dom_sf"/>
</dbReference>
<feature type="transmembrane region" description="Helical" evidence="10">
    <location>
        <begin position="362"/>
        <end position="383"/>
    </location>
</feature>
<keyword evidence="10" id="KW-1003">Cell membrane</keyword>
<evidence type="ECO:0000256" key="8">
    <source>
        <dbReference type="ARBA" id="ARBA00023136"/>
    </source>
</evidence>
<dbReference type="InterPro" id="IPR002208">
    <property type="entry name" value="SecY/SEC61-alpha"/>
</dbReference>
<accession>A0A1I2W3R8</accession>
<organism evidence="14 15">
    <name type="scientific">Desulfotruncus arcticus DSM 17038</name>
    <dbReference type="NCBI Taxonomy" id="1121424"/>
    <lineage>
        <taxon>Bacteria</taxon>
        <taxon>Bacillati</taxon>
        <taxon>Bacillota</taxon>
        <taxon>Clostridia</taxon>
        <taxon>Eubacteriales</taxon>
        <taxon>Desulfallaceae</taxon>
        <taxon>Desulfotruncus</taxon>
    </lineage>
</organism>
<dbReference type="Gene3D" id="1.10.3370.10">
    <property type="entry name" value="SecY subunit domain"/>
    <property type="match status" value="1"/>
</dbReference>
<comment type="function">
    <text evidence="10 11">The central subunit of the protein translocation channel SecYEG. Consists of two halves formed by TMs 1-5 and 6-10. These two domains form a lateral gate at the front which open onto the bilayer between TMs 2 and 7, and are clamped together by SecE at the back. The channel is closed by both a pore ring composed of hydrophobic SecY resides and a short helix (helix 2A) on the extracellular side of the membrane which forms a plug. The plug probably moves laterally to allow the channel to open. The ring and the pore may move independently.</text>
</comment>
<keyword evidence="7 10" id="KW-0811">Translocation</keyword>
<dbReference type="InterPro" id="IPR026593">
    <property type="entry name" value="SecY"/>
</dbReference>
<dbReference type="Pfam" id="PF00344">
    <property type="entry name" value="SecY"/>
    <property type="match status" value="1"/>
</dbReference>
<evidence type="ECO:0000256" key="6">
    <source>
        <dbReference type="ARBA" id="ARBA00022989"/>
    </source>
</evidence>
<comment type="subunit">
    <text evidence="10">Component of the Sec protein translocase complex. Heterotrimer consisting of SecY, SecE and SecG subunits. The heterotrimers can form oligomers, although 1 heterotrimer is thought to be able to translocate proteins. Interacts with the ribosome. Interacts with SecDF, and other proteins may be involved. Interacts with SecA.</text>
</comment>
<evidence type="ECO:0000256" key="7">
    <source>
        <dbReference type="ARBA" id="ARBA00023010"/>
    </source>
</evidence>
<dbReference type="NCBIfam" id="TIGR00967">
    <property type="entry name" value="3a0501s007"/>
    <property type="match status" value="1"/>
</dbReference>
<dbReference type="AlphaFoldDB" id="A0A1I2W3R8"/>
<dbReference type="STRING" id="341036.SAMN05660649_03305"/>
<sequence length="424" mass="46088">MATILDGLKGAFKVSELRNKILFTLAMIFIFRLGTHVPVPGVDVAKFQELIGQGMLFGFFDVISGGAFKSFSVFAMSIVPYINASIIMQLLTVVIPHLEKLAKEGEEGRKKISQYTRYFTVVLAFLQAIGMSAVMGRSGTLHNPGFTSYVVIVITLTAGTALLMWIGEQITEYGIGNGISLLIFAGIVSRLPAGINNLIMQLQAGTINILSLLILVVIGALVIAAVVAVQEGQRRIPVQYAKRVVGRRVYGGQTTHLPLKVNQAGVIPVIFASSLLMFPAQIAQWFQGSAVADFFTRYFGWGTAAHTVAYALLIIGFTYFYTAVIMNPVDVAENIKKYGGFIPGIRPGRPTAEYIARVMNRITLAGAVFLALIAILPNFILLATRIPNIYFGGTALLIVVGVALDTMKQIESHLLMRSYQGFIK</sequence>
<feature type="transmembrane region" description="Helical" evidence="10">
    <location>
        <begin position="178"/>
        <end position="195"/>
    </location>
</feature>
<dbReference type="Proteomes" id="UP000199337">
    <property type="component" value="Unassembled WGS sequence"/>
</dbReference>
<evidence type="ECO:0000256" key="2">
    <source>
        <dbReference type="ARBA" id="ARBA00005751"/>
    </source>
</evidence>
<dbReference type="FunFam" id="1.10.3370.10:FF:000001">
    <property type="entry name" value="Preprotein translocase subunit SecY"/>
    <property type="match status" value="1"/>
</dbReference>
<keyword evidence="6 10" id="KW-1133">Transmembrane helix</keyword>
<evidence type="ECO:0000256" key="12">
    <source>
        <dbReference type="RuleBase" id="RU003484"/>
    </source>
</evidence>
<dbReference type="InterPro" id="IPR030659">
    <property type="entry name" value="SecY_CS"/>
</dbReference>
<dbReference type="GO" id="GO:0005886">
    <property type="term" value="C:plasma membrane"/>
    <property type="evidence" value="ECO:0007669"/>
    <property type="project" value="UniProtKB-SubCell"/>
</dbReference>
<evidence type="ECO:0000256" key="10">
    <source>
        <dbReference type="HAMAP-Rule" id="MF_01465"/>
    </source>
</evidence>
<feature type="transmembrane region" description="Helical" evidence="10">
    <location>
        <begin position="207"/>
        <end position="229"/>
    </location>
</feature>
<dbReference type="PANTHER" id="PTHR10906">
    <property type="entry name" value="SECY/SEC61-ALPHA FAMILY MEMBER"/>
    <property type="match status" value="1"/>
</dbReference>
<feature type="transmembrane region" description="Helical" evidence="10">
    <location>
        <begin position="21"/>
        <end position="39"/>
    </location>
</feature>
<reference evidence="15" key="1">
    <citation type="submission" date="2016-10" db="EMBL/GenBank/DDBJ databases">
        <authorList>
            <person name="Varghese N."/>
            <person name="Submissions S."/>
        </authorList>
    </citation>
    <scope>NUCLEOTIDE SEQUENCE [LARGE SCALE GENOMIC DNA]</scope>
    <source>
        <strain evidence="15">DSM 17038</strain>
    </source>
</reference>
<dbReference type="PROSITE" id="PS00756">
    <property type="entry name" value="SECY_2"/>
    <property type="match status" value="1"/>
</dbReference>
<dbReference type="SUPFAM" id="SSF103491">
    <property type="entry name" value="Preprotein translocase SecY subunit"/>
    <property type="match status" value="1"/>
</dbReference>
<evidence type="ECO:0000256" key="4">
    <source>
        <dbReference type="ARBA" id="ARBA00022692"/>
    </source>
</evidence>
<dbReference type="EMBL" id="FOOX01000012">
    <property type="protein sequence ID" value="SFG95289.1"/>
    <property type="molecule type" value="Genomic_DNA"/>
</dbReference>
<comment type="subcellular location">
    <subcellularLocation>
        <location evidence="10">Cell membrane</location>
        <topology evidence="10">Multi-pass membrane protein</topology>
    </subcellularLocation>
    <subcellularLocation>
        <location evidence="1 12">Membrane</location>
        <topology evidence="1 12">Multi-pass membrane protein</topology>
    </subcellularLocation>
</comment>
<evidence type="ECO:0000313" key="14">
    <source>
        <dbReference type="EMBL" id="SFG95289.1"/>
    </source>
</evidence>
<evidence type="ECO:0000256" key="3">
    <source>
        <dbReference type="ARBA" id="ARBA00022448"/>
    </source>
</evidence>
<dbReference type="GO" id="GO:0043952">
    <property type="term" value="P:protein transport by the Sec complex"/>
    <property type="evidence" value="ECO:0007669"/>
    <property type="project" value="UniProtKB-UniRule"/>
</dbReference>
<feature type="transmembrane region" description="Helical" evidence="10">
    <location>
        <begin position="298"/>
        <end position="321"/>
    </location>
</feature>
<evidence type="ECO:0000256" key="11">
    <source>
        <dbReference type="RuleBase" id="RU000537"/>
    </source>
</evidence>
<feature type="transmembrane region" description="Helical" evidence="10">
    <location>
        <begin position="115"/>
        <end position="134"/>
    </location>
</feature>
<feature type="transmembrane region" description="Helical" evidence="10">
    <location>
        <begin position="266"/>
        <end position="286"/>
    </location>
</feature>
<dbReference type="GO" id="GO:0006605">
    <property type="term" value="P:protein targeting"/>
    <property type="evidence" value="ECO:0007669"/>
    <property type="project" value="UniProtKB-UniRule"/>
</dbReference>
<keyword evidence="8 10" id="KW-0472">Membrane</keyword>
<dbReference type="PIRSF" id="PIRSF004557">
    <property type="entry name" value="SecY"/>
    <property type="match status" value="1"/>
</dbReference>
<protein>
    <recommendedName>
        <fullName evidence="9 10">Protein translocase subunit SecY</fullName>
    </recommendedName>
</protein>
<dbReference type="PROSITE" id="PS00755">
    <property type="entry name" value="SECY_1"/>
    <property type="match status" value="1"/>
</dbReference>
<feature type="transmembrane region" description="Helical" evidence="10">
    <location>
        <begin position="71"/>
        <end position="95"/>
    </location>
</feature>
<evidence type="ECO:0000256" key="5">
    <source>
        <dbReference type="ARBA" id="ARBA00022927"/>
    </source>
</evidence>
<proteinExistence type="inferred from homology"/>
<feature type="transmembrane region" description="Helical" evidence="10">
    <location>
        <begin position="146"/>
        <end position="166"/>
    </location>
</feature>
<comment type="similarity">
    <text evidence="2 10 13">Belongs to the SecY/SEC61-alpha family.</text>
</comment>
<dbReference type="PRINTS" id="PR00303">
    <property type="entry name" value="SECYTRNLCASE"/>
</dbReference>
<dbReference type="HAMAP" id="MF_01465">
    <property type="entry name" value="SecY"/>
    <property type="match status" value="1"/>
</dbReference>
<name>A0A1I2W3R8_9FIRM</name>
<gene>
    <name evidence="10" type="primary">secY</name>
    <name evidence="14" type="ORF">SAMN05660649_03305</name>
</gene>
<keyword evidence="15" id="KW-1185">Reference proteome</keyword>
<keyword evidence="5 10" id="KW-0653">Protein transport</keyword>
<evidence type="ECO:0000256" key="1">
    <source>
        <dbReference type="ARBA" id="ARBA00004141"/>
    </source>
</evidence>